<keyword evidence="4" id="KW-0378">Hydrolase</keyword>
<dbReference type="GO" id="GO:0016787">
    <property type="term" value="F:hydrolase activity"/>
    <property type="evidence" value="ECO:0007669"/>
    <property type="project" value="UniProtKB-KW"/>
</dbReference>
<dbReference type="InterPro" id="IPR050079">
    <property type="entry name" value="DEAD_box_RNA_helicase"/>
</dbReference>
<dbReference type="SMART" id="SM00490">
    <property type="entry name" value="HELICc"/>
    <property type="match status" value="1"/>
</dbReference>
<keyword evidence="10" id="KW-0175">Coiled coil</keyword>
<organism evidence="17">
    <name type="scientific">Brugia pahangi</name>
    <name type="common">Filarial nematode worm</name>
    <dbReference type="NCBI Taxonomy" id="6280"/>
    <lineage>
        <taxon>Eukaryota</taxon>
        <taxon>Metazoa</taxon>
        <taxon>Ecdysozoa</taxon>
        <taxon>Nematoda</taxon>
        <taxon>Chromadorea</taxon>
        <taxon>Rhabditida</taxon>
        <taxon>Spirurina</taxon>
        <taxon>Spiruromorpha</taxon>
        <taxon>Filarioidea</taxon>
        <taxon>Onchocercidae</taxon>
        <taxon>Brugia</taxon>
    </lineage>
</organism>
<evidence type="ECO:0000259" key="12">
    <source>
        <dbReference type="PROSITE" id="PS51192"/>
    </source>
</evidence>
<feature type="domain" description="Helicase ATP-binding" evidence="12">
    <location>
        <begin position="77"/>
        <end position="248"/>
    </location>
</feature>
<evidence type="ECO:0000256" key="9">
    <source>
        <dbReference type="PROSITE-ProRule" id="PRU00552"/>
    </source>
</evidence>
<dbReference type="EC" id="3.6.4.13" evidence="2"/>
<evidence type="ECO:0000313" key="15">
    <source>
        <dbReference type="EMBL" id="VDN94944.1"/>
    </source>
</evidence>
<keyword evidence="16" id="KW-1185">Reference proteome</keyword>
<dbReference type="Pfam" id="PF08147">
    <property type="entry name" value="DBP10CT"/>
    <property type="match status" value="1"/>
</dbReference>
<evidence type="ECO:0000256" key="10">
    <source>
        <dbReference type="SAM" id="Coils"/>
    </source>
</evidence>
<dbReference type="InterPro" id="IPR014001">
    <property type="entry name" value="Helicase_ATP-bd"/>
</dbReference>
<dbReference type="InterPro" id="IPR011545">
    <property type="entry name" value="DEAD/DEAH_box_helicase_dom"/>
</dbReference>
<dbReference type="InterPro" id="IPR033517">
    <property type="entry name" value="DDX54/DBP10_DEAD-box_helicase"/>
</dbReference>
<dbReference type="GO" id="GO:0005524">
    <property type="term" value="F:ATP binding"/>
    <property type="evidence" value="ECO:0007669"/>
    <property type="project" value="UniProtKB-KW"/>
</dbReference>
<evidence type="ECO:0000256" key="7">
    <source>
        <dbReference type="ARBA" id="ARBA00022884"/>
    </source>
</evidence>
<dbReference type="SUPFAM" id="SSF52540">
    <property type="entry name" value="P-loop containing nucleoside triphosphate hydrolases"/>
    <property type="match status" value="2"/>
</dbReference>
<reference evidence="17" key="1">
    <citation type="submission" date="2017-02" db="UniProtKB">
        <authorList>
            <consortium name="WormBaseParasite"/>
        </authorList>
    </citation>
    <scope>IDENTIFICATION</scope>
</reference>
<evidence type="ECO:0000256" key="5">
    <source>
        <dbReference type="ARBA" id="ARBA00022806"/>
    </source>
</evidence>
<dbReference type="PROSITE" id="PS51195">
    <property type="entry name" value="Q_MOTIF"/>
    <property type="match status" value="1"/>
</dbReference>
<feature type="coiled-coil region" evidence="10">
    <location>
        <begin position="440"/>
        <end position="467"/>
    </location>
</feature>
<dbReference type="SMART" id="SM01123">
    <property type="entry name" value="DBP10CT"/>
    <property type="match status" value="1"/>
</dbReference>
<feature type="short sequence motif" description="Q motif" evidence="9">
    <location>
        <begin position="46"/>
        <end position="74"/>
    </location>
</feature>
<dbReference type="SMART" id="SM00487">
    <property type="entry name" value="DEXDc"/>
    <property type="match status" value="1"/>
</dbReference>
<dbReference type="Pfam" id="PF00271">
    <property type="entry name" value="Helicase_C"/>
    <property type="match status" value="1"/>
</dbReference>
<dbReference type="PANTHER" id="PTHR47959">
    <property type="entry name" value="ATP-DEPENDENT RNA HELICASE RHLE-RELATED"/>
    <property type="match status" value="1"/>
</dbReference>
<keyword evidence="6" id="KW-0067">ATP-binding</keyword>
<dbReference type="PROSITE" id="PS51192">
    <property type="entry name" value="HELICASE_ATP_BIND_1"/>
    <property type="match status" value="1"/>
</dbReference>
<dbReference type="Pfam" id="PF00270">
    <property type="entry name" value="DEAD"/>
    <property type="match status" value="1"/>
</dbReference>
<dbReference type="CDD" id="cd17959">
    <property type="entry name" value="DEADc_DDX54"/>
    <property type="match status" value="1"/>
</dbReference>
<gene>
    <name evidence="15" type="ORF">BPAG_LOCUS13759</name>
</gene>
<dbReference type="PANTHER" id="PTHR47959:SF8">
    <property type="entry name" value="RNA HELICASE"/>
    <property type="match status" value="1"/>
</dbReference>
<comment type="similarity">
    <text evidence="1">Belongs to the DEAD box helicase family. DDX54/DBP10 subfamily.</text>
</comment>
<feature type="domain" description="Helicase C-terminal" evidence="13">
    <location>
        <begin position="278"/>
        <end position="425"/>
    </location>
</feature>
<dbReference type="Proteomes" id="UP000278627">
    <property type="component" value="Unassembled WGS sequence"/>
</dbReference>
<dbReference type="EMBL" id="UZAD01013442">
    <property type="protein sequence ID" value="VDN94944.1"/>
    <property type="molecule type" value="Genomic_DNA"/>
</dbReference>
<dbReference type="PROSITE" id="PS51194">
    <property type="entry name" value="HELICASE_CTER"/>
    <property type="match status" value="1"/>
</dbReference>
<evidence type="ECO:0000259" key="14">
    <source>
        <dbReference type="PROSITE" id="PS51195"/>
    </source>
</evidence>
<feature type="compositionally biased region" description="Basic and acidic residues" evidence="11">
    <location>
        <begin position="770"/>
        <end position="782"/>
    </location>
</feature>
<dbReference type="InterPro" id="IPR027417">
    <property type="entry name" value="P-loop_NTPase"/>
</dbReference>
<name>A0A0N4TXW6_BRUPA</name>
<dbReference type="GO" id="GO:0003724">
    <property type="term" value="F:RNA helicase activity"/>
    <property type="evidence" value="ECO:0007669"/>
    <property type="project" value="UniProtKB-EC"/>
</dbReference>
<dbReference type="InterPro" id="IPR014014">
    <property type="entry name" value="RNA_helicase_DEAD_Q_motif"/>
</dbReference>
<evidence type="ECO:0000256" key="6">
    <source>
        <dbReference type="ARBA" id="ARBA00022840"/>
    </source>
</evidence>
<dbReference type="GO" id="GO:0003723">
    <property type="term" value="F:RNA binding"/>
    <property type="evidence" value="ECO:0007669"/>
    <property type="project" value="UniProtKB-KW"/>
</dbReference>
<evidence type="ECO:0000256" key="3">
    <source>
        <dbReference type="ARBA" id="ARBA00022741"/>
    </source>
</evidence>
<dbReference type="STRING" id="6280.A0A0N4TXW6"/>
<dbReference type="CDD" id="cd18787">
    <property type="entry name" value="SF2_C_DEAD"/>
    <property type="match status" value="1"/>
</dbReference>
<dbReference type="PROSITE" id="PS00039">
    <property type="entry name" value="DEAD_ATP_HELICASE"/>
    <property type="match status" value="1"/>
</dbReference>
<feature type="domain" description="DEAD-box RNA helicase Q" evidence="14">
    <location>
        <begin position="46"/>
        <end position="74"/>
    </location>
</feature>
<evidence type="ECO:0000256" key="4">
    <source>
        <dbReference type="ARBA" id="ARBA00022801"/>
    </source>
</evidence>
<evidence type="ECO:0000256" key="1">
    <source>
        <dbReference type="ARBA" id="ARBA00010379"/>
    </source>
</evidence>
<reference evidence="15 16" key="2">
    <citation type="submission" date="2018-11" db="EMBL/GenBank/DDBJ databases">
        <authorList>
            <consortium name="Pathogen Informatics"/>
        </authorList>
    </citation>
    <scope>NUCLEOTIDE SEQUENCE [LARGE SCALE GENOMIC DNA]</scope>
</reference>
<keyword evidence="3" id="KW-0547">Nucleotide-binding</keyword>
<accession>A0A0N4TXW6</accession>
<dbReference type="GO" id="GO:0005829">
    <property type="term" value="C:cytosol"/>
    <property type="evidence" value="ECO:0007669"/>
    <property type="project" value="TreeGrafter"/>
</dbReference>
<evidence type="ECO:0000256" key="11">
    <source>
        <dbReference type="SAM" id="MobiDB-lite"/>
    </source>
</evidence>
<protein>
    <recommendedName>
        <fullName evidence="2">RNA helicase</fullName>
        <ecNumber evidence="2">3.6.4.13</ecNumber>
    </recommendedName>
</protein>
<dbReference type="GO" id="GO:0005730">
    <property type="term" value="C:nucleolus"/>
    <property type="evidence" value="ECO:0007669"/>
    <property type="project" value="UniProtKB-SubCell"/>
</dbReference>
<dbReference type="AlphaFoldDB" id="A0A0N4TXW6"/>
<evidence type="ECO:0000256" key="8">
    <source>
        <dbReference type="ARBA" id="ARBA00047984"/>
    </source>
</evidence>
<dbReference type="WBParaSite" id="BPAG_0001383101-mRNA-1">
    <property type="protein sequence ID" value="BPAG_0001383101-mRNA-1"/>
    <property type="gene ID" value="BPAG_0001383101"/>
</dbReference>
<feature type="region of interest" description="Disordered" evidence="11">
    <location>
        <begin position="755"/>
        <end position="819"/>
    </location>
</feature>
<dbReference type="InterPro" id="IPR012541">
    <property type="entry name" value="DBP10_C"/>
</dbReference>
<keyword evidence="7" id="KW-0694">RNA-binding</keyword>
<proteinExistence type="inferred from homology"/>
<comment type="catalytic activity">
    <reaction evidence="8">
        <text>ATP + H2O = ADP + phosphate + H(+)</text>
        <dbReference type="Rhea" id="RHEA:13065"/>
        <dbReference type="ChEBI" id="CHEBI:15377"/>
        <dbReference type="ChEBI" id="CHEBI:15378"/>
        <dbReference type="ChEBI" id="CHEBI:30616"/>
        <dbReference type="ChEBI" id="CHEBI:43474"/>
        <dbReference type="ChEBI" id="CHEBI:456216"/>
        <dbReference type="EC" id="3.6.4.13"/>
    </reaction>
</comment>
<evidence type="ECO:0000313" key="16">
    <source>
        <dbReference type="Proteomes" id="UP000278627"/>
    </source>
</evidence>
<dbReference type="InterPro" id="IPR001650">
    <property type="entry name" value="Helicase_C-like"/>
</dbReference>
<dbReference type="GO" id="GO:0043186">
    <property type="term" value="C:P granule"/>
    <property type="evidence" value="ECO:0007669"/>
    <property type="project" value="UniProtKB-ARBA"/>
</dbReference>
<evidence type="ECO:0000259" key="13">
    <source>
        <dbReference type="PROSITE" id="PS51194"/>
    </source>
</evidence>
<evidence type="ECO:0000313" key="17">
    <source>
        <dbReference type="WBParaSite" id="BPAG_0001383101-mRNA-1"/>
    </source>
</evidence>
<sequence>MWCKAASIEARVPASVQSGEVECSSDTEELYDALKSAQNRKQRHAGGWQTIGLDHTLFKGIQKKGFRQPTPIQRKAIPIIIDGKDIVAMSRTGSGKTAAFVIPILQKLKVRDMKGIRALIIEPTRELAMQTFTVVKELGRFTGLRCAVLVGGDRIEEQFQTVHEKPDIVIATPGRLLHVIVEMDFRLSAVQVIVFDEADRLFEMGFAEQLHEVLKRLPENRQTLLFSATLPKSIIAFSKAGLSDPVLVRLDLAEKISDKLSMMFLYCRTDDKLAAFLHLAREVVAANEQTIVFCATMKHVEYLAAVAGKAGIDCVVLYSQLDSVARNINIQKFRKKECSLLIVTDIAARGVDIPLLDVAINYHFPSKPKLFVHRVGRVARAGRSGKAISLFGADEVPYVIDLFLFLNRPLKFATTSSVSSDEALIGIFPDGIIDREIDFLKNVHDNSDELDDLLKKSENAMQKYKKTRPQPSAESVRRAKDEVKEALFKTSVHPFLQQESPEEAVRQLFLRDLHNFKSTTTIFEIQSGSKALSAAVMKEKRKAHQSYIRSKINSDKCTDLDQSEITDSTFEPSEDILKDTFQAVIRNTKFSAVNALMQKKYKGRKRKANELLEEKKKHFIAYTPVEANAERGLAVDHDFNALAKASAIEILADDEVGFYKQEKRKKWDRKLKRFVGSNGDDSKKKIRTEDGTYLPATYKSGRYEKWQKKQKLEYQNNDGDNDETVDQGIKQHDFREMICFCGRSDRPELERTIRNMSVRSGSGNRRRNKMGNEKAPRSELKTSEQILKQRNRKARIQSYQSYRRQQNLKKKGVIGKRKS</sequence>
<feature type="compositionally biased region" description="Basic residues" evidence="11">
    <location>
        <begin position="806"/>
        <end position="819"/>
    </location>
</feature>
<dbReference type="Gene3D" id="3.40.50.300">
    <property type="entry name" value="P-loop containing nucleotide triphosphate hydrolases"/>
    <property type="match status" value="2"/>
</dbReference>
<dbReference type="InterPro" id="IPR000629">
    <property type="entry name" value="RNA-helicase_DEAD-box_CS"/>
</dbReference>
<evidence type="ECO:0000256" key="2">
    <source>
        <dbReference type="ARBA" id="ARBA00012552"/>
    </source>
</evidence>
<keyword evidence="5" id="KW-0347">Helicase</keyword>